<dbReference type="KEGG" id="dez:DKM44_08995"/>
<gene>
    <name evidence="3" type="ORF">DKM44_08995</name>
</gene>
<evidence type="ECO:0000256" key="1">
    <source>
        <dbReference type="SAM" id="SignalP"/>
    </source>
</evidence>
<dbReference type="RefSeq" id="WP_109827075.1">
    <property type="nucleotide sequence ID" value="NZ_CP029494.1"/>
</dbReference>
<dbReference type="Pfam" id="PF01522">
    <property type="entry name" value="Polysacc_deac_1"/>
    <property type="match status" value="1"/>
</dbReference>
<dbReference type="InterPro" id="IPR050248">
    <property type="entry name" value="Polysacc_deacetylase_ArnD"/>
</dbReference>
<evidence type="ECO:0000313" key="4">
    <source>
        <dbReference type="Proteomes" id="UP000245368"/>
    </source>
</evidence>
<feature type="signal peptide" evidence="1">
    <location>
        <begin position="1"/>
        <end position="17"/>
    </location>
</feature>
<dbReference type="AlphaFoldDB" id="A0A2Z3JH46"/>
<dbReference type="PANTHER" id="PTHR10587:SF134">
    <property type="entry name" value="SECRETED PROTEIN"/>
    <property type="match status" value="1"/>
</dbReference>
<proteinExistence type="predicted"/>
<feature type="chain" id="PRO_5016435778" evidence="1">
    <location>
        <begin position="18"/>
        <end position="266"/>
    </location>
</feature>
<protein>
    <submittedName>
        <fullName evidence="3">Polysaccharide deacetylase</fullName>
    </submittedName>
</protein>
<dbReference type="OrthoDB" id="61520at2"/>
<evidence type="ECO:0000259" key="2">
    <source>
        <dbReference type="PROSITE" id="PS51677"/>
    </source>
</evidence>
<dbReference type="InterPro" id="IPR011330">
    <property type="entry name" value="Glyco_hydro/deAcase_b/a-brl"/>
</dbReference>
<keyword evidence="1" id="KW-0732">Signal</keyword>
<dbReference type="Gene3D" id="3.20.20.370">
    <property type="entry name" value="Glycoside hydrolase/deacetylase"/>
    <property type="match status" value="1"/>
</dbReference>
<dbReference type="PROSITE" id="PS51677">
    <property type="entry name" value="NODB"/>
    <property type="match status" value="1"/>
</dbReference>
<dbReference type="SUPFAM" id="SSF88713">
    <property type="entry name" value="Glycoside hydrolase/deacetylase"/>
    <property type="match status" value="1"/>
</dbReference>
<evidence type="ECO:0000313" key="3">
    <source>
        <dbReference type="EMBL" id="AWN23346.1"/>
    </source>
</evidence>
<dbReference type="PANTHER" id="PTHR10587">
    <property type="entry name" value="GLYCOSYL TRANSFERASE-RELATED"/>
    <property type="match status" value="1"/>
</dbReference>
<dbReference type="InterPro" id="IPR002509">
    <property type="entry name" value="NODB_dom"/>
</dbReference>
<dbReference type="Proteomes" id="UP000245368">
    <property type="component" value="Chromosome"/>
</dbReference>
<keyword evidence="4" id="KW-1185">Reference proteome</keyword>
<feature type="domain" description="NodB homology" evidence="2">
    <location>
        <begin position="40"/>
        <end position="241"/>
    </location>
</feature>
<name>A0A2Z3JH46_9DEIO</name>
<organism evidence="3 4">
    <name type="scientific">Deinococcus irradiatisoli</name>
    <dbReference type="NCBI Taxonomy" id="2202254"/>
    <lineage>
        <taxon>Bacteria</taxon>
        <taxon>Thermotogati</taxon>
        <taxon>Deinococcota</taxon>
        <taxon>Deinococci</taxon>
        <taxon>Deinococcales</taxon>
        <taxon>Deinococcaceae</taxon>
        <taxon>Deinococcus</taxon>
    </lineage>
</organism>
<dbReference type="EMBL" id="CP029494">
    <property type="protein sequence ID" value="AWN23346.1"/>
    <property type="molecule type" value="Genomic_DNA"/>
</dbReference>
<dbReference type="GO" id="GO:0016810">
    <property type="term" value="F:hydrolase activity, acting on carbon-nitrogen (but not peptide) bonds"/>
    <property type="evidence" value="ECO:0007669"/>
    <property type="project" value="InterPro"/>
</dbReference>
<dbReference type="GO" id="GO:0005975">
    <property type="term" value="P:carbohydrate metabolic process"/>
    <property type="evidence" value="ECO:0007669"/>
    <property type="project" value="InterPro"/>
</dbReference>
<reference evidence="3 4" key="1">
    <citation type="submission" date="2018-05" db="EMBL/GenBank/DDBJ databases">
        <title>Complete Genome Sequence of Deinococcus sp. strain 17bor-2.</title>
        <authorList>
            <person name="Srinivasan S."/>
        </authorList>
    </citation>
    <scope>NUCLEOTIDE SEQUENCE [LARGE SCALE GENOMIC DNA]</scope>
    <source>
        <strain evidence="3 4">17bor-2</strain>
    </source>
</reference>
<sequence>MKLAVLMASFVCSVALALPLPVRVSLNAPGIITHGPRTLREVALTFDADMTPGMERELRLGKVRSFDNEAVVQALEQAQAPATFFLTGMWSQVYPASALALARSPLFEVEDHSYDHPGFSQPCYGLPPIALPGKLPDILRAQRAIQAATGTTPTLFRFPGGCAAESDVKTVQAAGLKVVHWDVIGGDVNQPDPAVITRTVLSRVQNGSIVVLHVSGGHAPATGAALPGIIAGLRARGYRLVTVQTLLAGAAPVMGRRVPLRGRPLP</sequence>
<accession>A0A2Z3JH46</accession>